<dbReference type="InterPro" id="IPR012337">
    <property type="entry name" value="RNaseH-like_sf"/>
</dbReference>
<evidence type="ECO:0000259" key="8">
    <source>
        <dbReference type="Pfam" id="PF14372"/>
    </source>
</evidence>
<organism evidence="9 10">
    <name type="scientific">Rubus argutus</name>
    <name type="common">Southern blackberry</name>
    <dbReference type="NCBI Taxonomy" id="59490"/>
    <lineage>
        <taxon>Eukaryota</taxon>
        <taxon>Viridiplantae</taxon>
        <taxon>Streptophyta</taxon>
        <taxon>Embryophyta</taxon>
        <taxon>Tracheophyta</taxon>
        <taxon>Spermatophyta</taxon>
        <taxon>Magnoliopsida</taxon>
        <taxon>eudicotyledons</taxon>
        <taxon>Gunneridae</taxon>
        <taxon>Pentapetalae</taxon>
        <taxon>rosids</taxon>
        <taxon>fabids</taxon>
        <taxon>Rosales</taxon>
        <taxon>Rosaceae</taxon>
        <taxon>Rosoideae</taxon>
        <taxon>Rosoideae incertae sedis</taxon>
        <taxon>Rubus</taxon>
    </lineage>
</organism>
<name>A0AAW1XCZ9_RUBAR</name>
<dbReference type="Pfam" id="PF05699">
    <property type="entry name" value="Dimer_Tnp_hAT"/>
    <property type="match status" value="1"/>
</dbReference>
<dbReference type="GO" id="GO:0005634">
    <property type="term" value="C:nucleus"/>
    <property type="evidence" value="ECO:0007669"/>
    <property type="project" value="UniProtKB-SubCell"/>
</dbReference>
<gene>
    <name evidence="9" type="ORF">M0R45_021207</name>
</gene>
<dbReference type="Pfam" id="PF14372">
    <property type="entry name" value="hAT-like_RNase-H"/>
    <property type="match status" value="1"/>
</dbReference>
<feature type="domain" description="HAT C-terminal dimerisation" evidence="7">
    <location>
        <begin position="453"/>
        <end position="534"/>
    </location>
</feature>
<evidence type="ECO:0000256" key="6">
    <source>
        <dbReference type="ARBA" id="ARBA00023242"/>
    </source>
</evidence>
<evidence type="ECO:0000256" key="4">
    <source>
        <dbReference type="ARBA" id="ARBA00022833"/>
    </source>
</evidence>
<dbReference type="PANTHER" id="PTHR46481:SF10">
    <property type="entry name" value="ZINC FINGER BED DOMAIN-CONTAINING PROTEIN 39"/>
    <property type="match status" value="1"/>
</dbReference>
<sequence>MSGVPHTTEAIGSGINGIFDHGNDSNIMVFEYAEQRDLRALAELICSGEIPPKMVEDIHLRKFSNELNPLFKPSVDSLESECKRVYEERKLEIKEFLGDFDGHISLSVDTLRYKTYRFCGYYLCLLASFIDQNWKLRKWVLYCHSLSKPLDGFLKALEGWGFGNKVSTLTMTNADHGDCLELVKFVETHICVRKKFEVHGPQFQVYCCAEMISLMVQDAFANIKDIIDKVLKLYSTKSLPLWYLTNSKLKHAVELWSMGEFSSKYVTDSCDVPSPMEWKKVEGVCKIVERIYEVSSALFESKPLTANVYLYHLHELREILTQISTDSDSFNRTIVEGMLKRFDKYWNDMFLLLAIAAALDPRLKMKYIEFVSMKLKGMEGSLQVAAVMGAIHKLFEEYVIRFPEKENMYDSSSFTSDSEMESSPPEHANCTLNVLQDYHKFIQLDIQPTKKSDLDCYLEEPVIPGSQYFDALTWWSTAGAKYPTLSRMARDFLAIPVSLATSYEAFYTKPRPADESLVSLKPDLMNALMCTRSWSRKH</sequence>
<dbReference type="AlphaFoldDB" id="A0AAW1XCZ9"/>
<keyword evidence="10" id="KW-1185">Reference proteome</keyword>
<reference evidence="9 10" key="1">
    <citation type="journal article" date="2023" name="G3 (Bethesda)">
        <title>A chromosome-length genome assembly and annotation of blackberry (Rubus argutus, cv. 'Hillquist').</title>
        <authorList>
            <person name="Bruna T."/>
            <person name="Aryal R."/>
            <person name="Dudchenko O."/>
            <person name="Sargent D.J."/>
            <person name="Mead D."/>
            <person name="Buti M."/>
            <person name="Cavallini A."/>
            <person name="Hytonen T."/>
            <person name="Andres J."/>
            <person name="Pham M."/>
            <person name="Weisz D."/>
            <person name="Mascagni F."/>
            <person name="Usai G."/>
            <person name="Natali L."/>
            <person name="Bassil N."/>
            <person name="Fernandez G.E."/>
            <person name="Lomsadze A."/>
            <person name="Armour M."/>
            <person name="Olukolu B."/>
            <person name="Poorten T."/>
            <person name="Britton C."/>
            <person name="Davik J."/>
            <person name="Ashrafi H."/>
            <person name="Aiden E.L."/>
            <person name="Borodovsky M."/>
            <person name="Worthington M."/>
        </authorList>
    </citation>
    <scope>NUCLEOTIDE SEQUENCE [LARGE SCALE GENOMIC DNA]</scope>
    <source>
        <strain evidence="9">PI 553951</strain>
    </source>
</reference>
<dbReference type="InterPro" id="IPR052035">
    <property type="entry name" value="ZnF_BED_domain_contain"/>
</dbReference>
<keyword evidence="4" id="KW-0862">Zinc</keyword>
<evidence type="ECO:0000313" key="9">
    <source>
        <dbReference type="EMBL" id="KAK9934046.1"/>
    </source>
</evidence>
<keyword evidence="5" id="KW-0238">DNA-binding</keyword>
<keyword evidence="3" id="KW-0863">Zinc-finger</keyword>
<feature type="domain" description="hAT-like transposase RNase-H fold" evidence="8">
    <location>
        <begin position="301"/>
        <end position="398"/>
    </location>
</feature>
<dbReference type="InterPro" id="IPR008906">
    <property type="entry name" value="HATC_C_dom"/>
</dbReference>
<evidence type="ECO:0000256" key="1">
    <source>
        <dbReference type="ARBA" id="ARBA00004123"/>
    </source>
</evidence>
<evidence type="ECO:0000256" key="3">
    <source>
        <dbReference type="ARBA" id="ARBA00022771"/>
    </source>
</evidence>
<accession>A0AAW1XCZ9</accession>
<keyword evidence="2" id="KW-0479">Metal-binding</keyword>
<protein>
    <submittedName>
        <fullName evidence="9">Uncharacterized protein</fullName>
    </submittedName>
</protein>
<evidence type="ECO:0000256" key="5">
    <source>
        <dbReference type="ARBA" id="ARBA00023125"/>
    </source>
</evidence>
<dbReference type="PANTHER" id="PTHR46481">
    <property type="entry name" value="ZINC FINGER BED DOMAIN-CONTAINING PROTEIN 4"/>
    <property type="match status" value="1"/>
</dbReference>
<dbReference type="Proteomes" id="UP001457282">
    <property type="component" value="Unassembled WGS sequence"/>
</dbReference>
<proteinExistence type="predicted"/>
<dbReference type="SUPFAM" id="SSF53098">
    <property type="entry name" value="Ribonuclease H-like"/>
    <property type="match status" value="1"/>
</dbReference>
<evidence type="ECO:0000259" key="7">
    <source>
        <dbReference type="Pfam" id="PF05699"/>
    </source>
</evidence>
<dbReference type="InterPro" id="IPR025525">
    <property type="entry name" value="hAT-like_transposase_RNase-H"/>
</dbReference>
<comment type="subcellular location">
    <subcellularLocation>
        <location evidence="1">Nucleus</location>
    </subcellularLocation>
</comment>
<evidence type="ECO:0000313" key="10">
    <source>
        <dbReference type="Proteomes" id="UP001457282"/>
    </source>
</evidence>
<comment type="caution">
    <text evidence="9">The sequence shown here is derived from an EMBL/GenBank/DDBJ whole genome shotgun (WGS) entry which is preliminary data.</text>
</comment>
<evidence type="ECO:0000256" key="2">
    <source>
        <dbReference type="ARBA" id="ARBA00022723"/>
    </source>
</evidence>
<keyword evidence="6" id="KW-0539">Nucleus</keyword>
<dbReference type="GO" id="GO:0046983">
    <property type="term" value="F:protein dimerization activity"/>
    <property type="evidence" value="ECO:0007669"/>
    <property type="project" value="InterPro"/>
</dbReference>
<dbReference type="GO" id="GO:0008270">
    <property type="term" value="F:zinc ion binding"/>
    <property type="evidence" value="ECO:0007669"/>
    <property type="project" value="UniProtKB-KW"/>
</dbReference>
<dbReference type="EMBL" id="JBEDUW010000004">
    <property type="protein sequence ID" value="KAK9934046.1"/>
    <property type="molecule type" value="Genomic_DNA"/>
</dbReference>
<dbReference type="GO" id="GO:0003677">
    <property type="term" value="F:DNA binding"/>
    <property type="evidence" value="ECO:0007669"/>
    <property type="project" value="UniProtKB-KW"/>
</dbReference>